<comment type="caution">
    <text evidence="9">The sequence shown here is derived from an EMBL/GenBank/DDBJ whole genome shotgun (WGS) entry which is preliminary data.</text>
</comment>
<evidence type="ECO:0000259" key="7">
    <source>
        <dbReference type="PROSITE" id="PS50002"/>
    </source>
</evidence>
<protein>
    <submittedName>
        <fullName evidence="9">Tetratricopeptide repeat protein</fullName>
    </submittedName>
</protein>
<dbReference type="SUPFAM" id="SSF48452">
    <property type="entry name" value="TPR-like"/>
    <property type="match status" value="1"/>
</dbReference>
<dbReference type="Pfam" id="PF08239">
    <property type="entry name" value="SH3_3"/>
    <property type="match status" value="1"/>
</dbReference>
<dbReference type="PROSITE" id="PS50005">
    <property type="entry name" value="TPR"/>
    <property type="match status" value="1"/>
</dbReference>
<feature type="transmembrane region" description="Helical" evidence="5">
    <location>
        <begin position="158"/>
        <end position="178"/>
    </location>
</feature>
<dbReference type="Proteomes" id="UP001596415">
    <property type="component" value="Unassembled WGS sequence"/>
</dbReference>
<keyword evidence="2" id="KW-0677">Repeat</keyword>
<dbReference type="InterPro" id="IPR013105">
    <property type="entry name" value="TPR_2"/>
</dbReference>
<organism evidence="9 10">
    <name type="scientific">Jejudonia soesokkakensis</name>
    <dbReference type="NCBI Taxonomy" id="1323432"/>
    <lineage>
        <taxon>Bacteria</taxon>
        <taxon>Pseudomonadati</taxon>
        <taxon>Bacteroidota</taxon>
        <taxon>Flavobacteriia</taxon>
        <taxon>Flavobacteriales</taxon>
        <taxon>Flavobacteriaceae</taxon>
        <taxon>Jejudonia</taxon>
    </lineage>
</organism>
<evidence type="ECO:0000256" key="6">
    <source>
        <dbReference type="SAM" id="SignalP"/>
    </source>
</evidence>
<evidence type="ECO:0000256" key="2">
    <source>
        <dbReference type="ARBA" id="ARBA00022737"/>
    </source>
</evidence>
<evidence type="ECO:0000313" key="9">
    <source>
        <dbReference type="EMBL" id="MFC7356062.1"/>
    </source>
</evidence>
<keyword evidence="5" id="KW-1133">Transmembrane helix</keyword>
<evidence type="ECO:0000256" key="3">
    <source>
        <dbReference type="ARBA" id="ARBA00022803"/>
    </source>
</evidence>
<keyword evidence="10" id="KW-1185">Reference proteome</keyword>
<dbReference type="InterPro" id="IPR011990">
    <property type="entry name" value="TPR-like_helical_dom_sf"/>
</dbReference>
<name>A0ABW2MMD7_9FLAO</name>
<dbReference type="RefSeq" id="WP_380215447.1">
    <property type="nucleotide sequence ID" value="NZ_JBHTBN010000001.1"/>
</dbReference>
<dbReference type="Gene3D" id="2.30.30.40">
    <property type="entry name" value="SH3 Domains"/>
    <property type="match status" value="1"/>
</dbReference>
<proteinExistence type="predicted"/>
<evidence type="ECO:0000256" key="5">
    <source>
        <dbReference type="SAM" id="Phobius"/>
    </source>
</evidence>
<keyword evidence="6" id="KW-0732">Signal</keyword>
<dbReference type="InterPro" id="IPR019734">
    <property type="entry name" value="TPR_rpt"/>
</dbReference>
<dbReference type="InterPro" id="IPR036028">
    <property type="entry name" value="SH3-like_dom_sf"/>
</dbReference>
<dbReference type="SUPFAM" id="SSF50044">
    <property type="entry name" value="SH3-domain"/>
    <property type="match status" value="1"/>
</dbReference>
<dbReference type="PROSITE" id="PS51781">
    <property type="entry name" value="SH3B"/>
    <property type="match status" value="1"/>
</dbReference>
<feature type="domain" description="SH3" evidence="7">
    <location>
        <begin position="185"/>
        <end position="249"/>
    </location>
</feature>
<sequence length="249" mass="27819">MKKVLVYILLCVVSISIAQNNALFDQGKAAYKSERYQDAINAWMKVLDNEQHSASLYFNLGNAHYKMNHVGLSVYYYEKALQLSPNDADIKTNLAFAQNARIDAIEPLPKTIFAKWNASVLQLFTFEGWALLSVILVSTFVLLFLGYYFSASERNKRMLFISSILSVIMGIAALTMAFKTYSDVTSNNPAIVLAEISEVKSGPSLGSDNAFTLHEGTKVQILDTEDDWLRIKLADGKEGWLPANDVKQL</sequence>
<dbReference type="SMART" id="SM00028">
    <property type="entry name" value="TPR"/>
    <property type="match status" value="2"/>
</dbReference>
<evidence type="ECO:0000313" key="10">
    <source>
        <dbReference type="Proteomes" id="UP001596415"/>
    </source>
</evidence>
<keyword evidence="5" id="KW-0812">Transmembrane</keyword>
<dbReference type="Pfam" id="PF07719">
    <property type="entry name" value="TPR_2"/>
    <property type="match status" value="1"/>
</dbReference>
<feature type="domain" description="SH3b" evidence="8">
    <location>
        <begin position="179"/>
        <end position="249"/>
    </location>
</feature>
<dbReference type="InterPro" id="IPR001452">
    <property type="entry name" value="SH3_domain"/>
</dbReference>
<evidence type="ECO:0000259" key="8">
    <source>
        <dbReference type="PROSITE" id="PS51781"/>
    </source>
</evidence>
<dbReference type="PROSITE" id="PS50293">
    <property type="entry name" value="TPR_REGION"/>
    <property type="match status" value="1"/>
</dbReference>
<evidence type="ECO:0000256" key="1">
    <source>
        <dbReference type="ARBA" id="ARBA00022443"/>
    </source>
</evidence>
<dbReference type="PROSITE" id="PS50002">
    <property type="entry name" value="SH3"/>
    <property type="match status" value="1"/>
</dbReference>
<dbReference type="InterPro" id="IPR003646">
    <property type="entry name" value="SH3-like_bac-type"/>
</dbReference>
<keyword evidence="3 4" id="KW-0802">TPR repeat</keyword>
<keyword evidence="5" id="KW-0472">Membrane</keyword>
<evidence type="ECO:0000256" key="4">
    <source>
        <dbReference type="PROSITE-ProRule" id="PRU00339"/>
    </source>
</evidence>
<feature type="chain" id="PRO_5047304744" evidence="6">
    <location>
        <begin position="19"/>
        <end position="249"/>
    </location>
</feature>
<keyword evidence="1" id="KW-0728">SH3 domain</keyword>
<dbReference type="Gene3D" id="1.25.40.10">
    <property type="entry name" value="Tetratricopeptide repeat domain"/>
    <property type="match status" value="1"/>
</dbReference>
<feature type="transmembrane region" description="Helical" evidence="5">
    <location>
        <begin position="129"/>
        <end position="149"/>
    </location>
</feature>
<gene>
    <name evidence="9" type="ORF">ACFQO1_00055</name>
</gene>
<accession>A0ABW2MMD7</accession>
<feature type="repeat" description="TPR" evidence="4">
    <location>
        <begin position="54"/>
        <end position="87"/>
    </location>
</feature>
<feature type="signal peptide" evidence="6">
    <location>
        <begin position="1"/>
        <end position="18"/>
    </location>
</feature>
<dbReference type="EMBL" id="JBHTBN010000001">
    <property type="protein sequence ID" value="MFC7356062.1"/>
    <property type="molecule type" value="Genomic_DNA"/>
</dbReference>
<reference evidence="10" key="1">
    <citation type="journal article" date="2019" name="Int. J. Syst. Evol. Microbiol.">
        <title>The Global Catalogue of Microorganisms (GCM) 10K type strain sequencing project: providing services to taxonomists for standard genome sequencing and annotation.</title>
        <authorList>
            <consortium name="The Broad Institute Genomics Platform"/>
            <consortium name="The Broad Institute Genome Sequencing Center for Infectious Disease"/>
            <person name="Wu L."/>
            <person name="Ma J."/>
        </authorList>
    </citation>
    <scope>NUCLEOTIDE SEQUENCE [LARGE SCALE GENOMIC DNA]</scope>
    <source>
        <strain evidence="10">CGMCC 1.16306</strain>
    </source>
</reference>